<gene>
    <name evidence="1" type="ORF">D3871_21270</name>
</gene>
<organism evidence="1 2">
    <name type="scientific">Noviherbaspirillum saxi</name>
    <dbReference type="NCBI Taxonomy" id="2320863"/>
    <lineage>
        <taxon>Bacteria</taxon>
        <taxon>Pseudomonadati</taxon>
        <taxon>Pseudomonadota</taxon>
        <taxon>Betaproteobacteria</taxon>
        <taxon>Burkholderiales</taxon>
        <taxon>Oxalobacteraceae</taxon>
        <taxon>Noviherbaspirillum</taxon>
    </lineage>
</organism>
<comment type="caution">
    <text evidence="1">The sequence shown here is derived from an EMBL/GenBank/DDBJ whole genome shotgun (WGS) entry which is preliminary data.</text>
</comment>
<dbReference type="Proteomes" id="UP000265955">
    <property type="component" value="Unassembled WGS sequence"/>
</dbReference>
<keyword evidence="2" id="KW-1185">Reference proteome</keyword>
<proteinExistence type="predicted"/>
<accession>A0A3A3FR19</accession>
<sequence>MDWFSQETAMATYGTITMSMREVDRLKTAQAVVDGTLRAAPRHQLFNRLGDANTAAISAI</sequence>
<reference evidence="2" key="1">
    <citation type="submission" date="2018-09" db="EMBL/GenBank/DDBJ databases">
        <authorList>
            <person name="Zhu H."/>
        </authorList>
    </citation>
    <scope>NUCLEOTIDE SEQUENCE [LARGE SCALE GENOMIC DNA]</scope>
    <source>
        <strain evidence="2">K1R23-30</strain>
    </source>
</reference>
<name>A0A3A3FR19_9BURK</name>
<dbReference type="AlphaFoldDB" id="A0A3A3FR19"/>
<protein>
    <submittedName>
        <fullName evidence="1">Uncharacterized protein</fullName>
    </submittedName>
</protein>
<evidence type="ECO:0000313" key="1">
    <source>
        <dbReference type="EMBL" id="RJF95892.1"/>
    </source>
</evidence>
<dbReference type="EMBL" id="QYUO01000002">
    <property type="protein sequence ID" value="RJF95892.1"/>
    <property type="molecule type" value="Genomic_DNA"/>
</dbReference>
<evidence type="ECO:0000313" key="2">
    <source>
        <dbReference type="Proteomes" id="UP000265955"/>
    </source>
</evidence>